<dbReference type="PROSITE" id="PS50850">
    <property type="entry name" value="MFS"/>
    <property type="match status" value="1"/>
</dbReference>
<keyword evidence="8" id="KW-1185">Reference proteome</keyword>
<comment type="caution">
    <text evidence="7">The sequence shown here is derived from an EMBL/GenBank/DDBJ whole genome shotgun (WGS) entry which is preliminary data.</text>
</comment>
<dbReference type="RefSeq" id="WP_233734796.1">
    <property type="nucleotide sequence ID" value="NZ_JAJVCN010000005.1"/>
</dbReference>
<keyword evidence="3 5" id="KW-1133">Transmembrane helix</keyword>
<dbReference type="Gene3D" id="1.20.1250.20">
    <property type="entry name" value="MFS general substrate transporter like domains"/>
    <property type="match status" value="1"/>
</dbReference>
<feature type="domain" description="Major facilitator superfamily (MFS) profile" evidence="6">
    <location>
        <begin position="26"/>
        <end position="405"/>
    </location>
</feature>
<proteinExistence type="predicted"/>
<evidence type="ECO:0000259" key="6">
    <source>
        <dbReference type="PROSITE" id="PS50850"/>
    </source>
</evidence>
<dbReference type="InterPro" id="IPR036259">
    <property type="entry name" value="MFS_trans_sf"/>
</dbReference>
<evidence type="ECO:0000313" key="8">
    <source>
        <dbReference type="Proteomes" id="UP001521150"/>
    </source>
</evidence>
<evidence type="ECO:0000256" key="4">
    <source>
        <dbReference type="ARBA" id="ARBA00023136"/>
    </source>
</evidence>
<dbReference type="InterPro" id="IPR053160">
    <property type="entry name" value="MFS_DHA3_Transporter"/>
</dbReference>
<reference evidence="7 8" key="1">
    <citation type="submission" date="2021-12" db="EMBL/GenBank/DDBJ databases">
        <title>Genome sequence of Kibdelosporangium philippinense ATCC 49844.</title>
        <authorList>
            <person name="Fedorov E.A."/>
            <person name="Omeragic M."/>
            <person name="Shalygina K.F."/>
            <person name="Maclea K.S."/>
        </authorList>
    </citation>
    <scope>NUCLEOTIDE SEQUENCE [LARGE SCALE GENOMIC DNA]</scope>
    <source>
        <strain evidence="7 8">ATCC 49844</strain>
    </source>
</reference>
<comment type="subcellular location">
    <subcellularLocation>
        <location evidence="1">Cell membrane</location>
        <topology evidence="1">Multi-pass membrane protein</topology>
    </subcellularLocation>
</comment>
<dbReference type="PANTHER" id="PTHR23530">
    <property type="entry name" value="TRANSPORT PROTEIN-RELATED"/>
    <property type="match status" value="1"/>
</dbReference>
<accession>A0ABS8ZW69</accession>
<dbReference type="InterPro" id="IPR011701">
    <property type="entry name" value="MFS"/>
</dbReference>
<feature type="transmembrane region" description="Helical" evidence="5">
    <location>
        <begin position="161"/>
        <end position="180"/>
    </location>
</feature>
<dbReference type="Proteomes" id="UP001521150">
    <property type="component" value="Unassembled WGS sequence"/>
</dbReference>
<organism evidence="7 8">
    <name type="scientific">Kibdelosporangium philippinense</name>
    <dbReference type="NCBI Taxonomy" id="211113"/>
    <lineage>
        <taxon>Bacteria</taxon>
        <taxon>Bacillati</taxon>
        <taxon>Actinomycetota</taxon>
        <taxon>Actinomycetes</taxon>
        <taxon>Pseudonocardiales</taxon>
        <taxon>Pseudonocardiaceae</taxon>
        <taxon>Kibdelosporangium</taxon>
    </lineage>
</organism>
<dbReference type="EMBL" id="JAJVCN010000005">
    <property type="protein sequence ID" value="MCE7011948.1"/>
    <property type="molecule type" value="Genomic_DNA"/>
</dbReference>
<sequence length="407" mass="43489">MSARRSSLLRIAALFDRKSPRSGSADQTVRLLSWFNFFGDFRMYGPLMVIYFAQVTGSYAAAASLFAVKKLSSAAFEVPTGVLSDRLGRRSTMIAGAVVMVAAHLGYAGAPGYGLLLAAVVLEGFATALWSGNNEALLYDTLLEAGREQEFPRHAGRVNSMFQIALALAAAIGGVVAGAWSLHAVVVLSVVPQVLCVLVALRVQEPRVHGPLESNVLEHLGSALRGIRRNPVLRRMTLVSALRYSGESAAQLSPVFVAGLWPLWALGLWRTFTHVVSFIGFRVSGWVIGRLGAARTLLFGELFDNVANFVALIKPTVFSPVLLGSSAYGMSTIAQQTLLQREFTDRERATMGSLASLLGSVLYALVALGAGLVVDRWGIVAALLAIQAVVLIALPLAAFSARHGKPR</sequence>
<dbReference type="PANTHER" id="PTHR23530:SF1">
    <property type="entry name" value="PERMEASE, MAJOR FACILITATOR SUPERFAMILY-RELATED"/>
    <property type="match status" value="1"/>
</dbReference>
<feature type="transmembrane region" description="Helical" evidence="5">
    <location>
        <begin position="354"/>
        <end position="373"/>
    </location>
</feature>
<evidence type="ECO:0000256" key="3">
    <source>
        <dbReference type="ARBA" id="ARBA00022989"/>
    </source>
</evidence>
<evidence type="ECO:0000256" key="2">
    <source>
        <dbReference type="ARBA" id="ARBA00022692"/>
    </source>
</evidence>
<name>A0ABS8ZW69_9PSEU</name>
<protein>
    <submittedName>
        <fullName evidence="7">MFS transporter</fullName>
    </submittedName>
</protein>
<dbReference type="Pfam" id="PF07690">
    <property type="entry name" value="MFS_1"/>
    <property type="match status" value="1"/>
</dbReference>
<dbReference type="InterPro" id="IPR005829">
    <property type="entry name" value="Sugar_transporter_CS"/>
</dbReference>
<dbReference type="PROSITE" id="PS00216">
    <property type="entry name" value="SUGAR_TRANSPORT_1"/>
    <property type="match status" value="1"/>
</dbReference>
<feature type="transmembrane region" description="Helical" evidence="5">
    <location>
        <begin position="49"/>
        <end position="68"/>
    </location>
</feature>
<keyword evidence="2 5" id="KW-0812">Transmembrane</keyword>
<evidence type="ECO:0000313" key="7">
    <source>
        <dbReference type="EMBL" id="MCE7011948.1"/>
    </source>
</evidence>
<evidence type="ECO:0000256" key="5">
    <source>
        <dbReference type="SAM" id="Phobius"/>
    </source>
</evidence>
<gene>
    <name evidence="7" type="ORF">LWC34_55430</name>
</gene>
<evidence type="ECO:0000256" key="1">
    <source>
        <dbReference type="ARBA" id="ARBA00004651"/>
    </source>
</evidence>
<dbReference type="InterPro" id="IPR020846">
    <property type="entry name" value="MFS_dom"/>
</dbReference>
<feature type="transmembrane region" description="Helical" evidence="5">
    <location>
        <begin position="379"/>
        <end position="399"/>
    </location>
</feature>
<keyword evidence="4 5" id="KW-0472">Membrane</keyword>
<dbReference type="SUPFAM" id="SSF103473">
    <property type="entry name" value="MFS general substrate transporter"/>
    <property type="match status" value="1"/>
</dbReference>